<dbReference type="OrthoDB" id="5843172at2759"/>
<sequence>MTALVLVIAAVLGIFYWKRWKAKTRPPGVSFENPTYLKDGVVLQNTSGEGTAKPGETAVENGGHRNGRPRAVENCYEDIRAVRLSS</sequence>
<evidence type="ECO:0000256" key="1">
    <source>
        <dbReference type="SAM" id="MobiDB-lite"/>
    </source>
</evidence>
<name>A0A6M2DAF4_RHIMP</name>
<proteinExistence type="predicted"/>
<feature type="region of interest" description="Disordered" evidence="1">
    <location>
        <begin position="45"/>
        <end position="70"/>
    </location>
</feature>
<dbReference type="EMBL" id="GHWJ01010378">
    <property type="protein sequence ID" value="NOV43115.1"/>
    <property type="molecule type" value="Transcribed_RNA"/>
</dbReference>
<protein>
    <submittedName>
        <fullName evidence="2">Putative secreted protein ovary overexpressed</fullName>
    </submittedName>
</protein>
<dbReference type="AlphaFoldDB" id="A0A6M2DAF4"/>
<accession>A0A6M2DAF4</accession>
<dbReference type="VEuPathDB" id="VectorBase:LOC119162229"/>
<reference evidence="2" key="1">
    <citation type="submission" date="2019-09" db="EMBL/GenBank/DDBJ databases">
        <title>Organ-specific transcriptomic study of the physiology of the cattle tick, Rhipicephalus microplus.</title>
        <authorList>
            <person name="Tirloni L."/>
            <person name="Braz G."/>
            <person name="Gandara A.C.P."/>
            <person name="Sabadin G.A."/>
            <person name="da Silva R.M."/>
            <person name="Guizzo M.G."/>
            <person name="Machado J.A."/>
            <person name="Costa E.P."/>
            <person name="Gomes H.F."/>
            <person name="Moraes J."/>
            <person name="Mota M.B.S."/>
            <person name="Mesquita R.D."/>
            <person name="Alvarenga P.H."/>
            <person name="Alves F."/>
            <person name="Seixas A."/>
            <person name="da Fonseca R.N."/>
            <person name="Fogaca A."/>
            <person name="Logullo C."/>
            <person name="Tanaka A."/>
            <person name="Daffre S."/>
            <person name="Termignoni C."/>
            <person name="Vaz I.S.Jr."/>
            <person name="Oliveira P.L."/>
            <person name="Ribeiro J.M."/>
        </authorList>
    </citation>
    <scope>NUCLEOTIDE SEQUENCE</scope>
    <source>
        <strain evidence="2">Porto Alegre</strain>
    </source>
</reference>
<evidence type="ECO:0000313" key="2">
    <source>
        <dbReference type="EMBL" id="NOV43115.1"/>
    </source>
</evidence>
<organism evidence="2">
    <name type="scientific">Rhipicephalus microplus</name>
    <name type="common">Cattle tick</name>
    <name type="synonym">Boophilus microplus</name>
    <dbReference type="NCBI Taxonomy" id="6941"/>
    <lineage>
        <taxon>Eukaryota</taxon>
        <taxon>Metazoa</taxon>
        <taxon>Ecdysozoa</taxon>
        <taxon>Arthropoda</taxon>
        <taxon>Chelicerata</taxon>
        <taxon>Arachnida</taxon>
        <taxon>Acari</taxon>
        <taxon>Parasitiformes</taxon>
        <taxon>Ixodida</taxon>
        <taxon>Ixodoidea</taxon>
        <taxon>Ixodidae</taxon>
        <taxon>Rhipicephalinae</taxon>
        <taxon>Rhipicephalus</taxon>
        <taxon>Boophilus</taxon>
    </lineage>
</organism>